<evidence type="ECO:0000256" key="2">
    <source>
        <dbReference type="ARBA" id="ARBA00022989"/>
    </source>
</evidence>
<dbReference type="Gene3D" id="6.10.140.1320">
    <property type="match status" value="1"/>
</dbReference>
<gene>
    <name evidence="6" type="ORF">SAMN05444370_11349</name>
</gene>
<feature type="domain" description="HIG1" evidence="5">
    <location>
        <begin position="1"/>
        <end position="67"/>
    </location>
</feature>
<keyword evidence="3 4" id="KW-0472">Membrane</keyword>
<evidence type="ECO:0000259" key="5">
    <source>
        <dbReference type="PROSITE" id="PS51503"/>
    </source>
</evidence>
<feature type="transmembrane region" description="Helical" evidence="4">
    <location>
        <begin position="6"/>
        <end position="25"/>
    </location>
</feature>
<organism evidence="6 7">
    <name type="scientific">Rubrimonas cliftonensis</name>
    <dbReference type="NCBI Taxonomy" id="89524"/>
    <lineage>
        <taxon>Bacteria</taxon>
        <taxon>Pseudomonadati</taxon>
        <taxon>Pseudomonadota</taxon>
        <taxon>Alphaproteobacteria</taxon>
        <taxon>Rhodobacterales</taxon>
        <taxon>Paracoccaceae</taxon>
        <taxon>Rubrimonas</taxon>
    </lineage>
</organism>
<evidence type="ECO:0000313" key="7">
    <source>
        <dbReference type="Proteomes" id="UP000198703"/>
    </source>
</evidence>
<dbReference type="NCBIfam" id="NF033233">
    <property type="entry name" value="twin_helix"/>
    <property type="match status" value="1"/>
</dbReference>
<reference evidence="6 7" key="1">
    <citation type="submission" date="2016-10" db="EMBL/GenBank/DDBJ databases">
        <authorList>
            <person name="de Groot N.N."/>
        </authorList>
    </citation>
    <scope>NUCLEOTIDE SEQUENCE [LARGE SCALE GENOMIC DNA]</scope>
    <source>
        <strain evidence="6 7">DSM 15345</strain>
    </source>
</reference>
<protein>
    <submittedName>
        <fullName evidence="6">Hypoxia induced protein conserved region</fullName>
    </submittedName>
</protein>
<evidence type="ECO:0000256" key="1">
    <source>
        <dbReference type="ARBA" id="ARBA00022692"/>
    </source>
</evidence>
<keyword evidence="7" id="KW-1185">Reference proteome</keyword>
<keyword evidence="2 4" id="KW-1133">Transmembrane helix</keyword>
<proteinExistence type="predicted"/>
<evidence type="ECO:0000256" key="3">
    <source>
        <dbReference type="ARBA" id="ARBA00023136"/>
    </source>
</evidence>
<dbReference type="RefSeq" id="WP_093255168.1">
    <property type="nucleotide sequence ID" value="NZ_FNQM01000013.1"/>
</dbReference>
<dbReference type="Pfam" id="PF04588">
    <property type="entry name" value="HIG_1_N"/>
    <property type="match status" value="1"/>
</dbReference>
<name>A0A1H4ECQ9_9RHOB</name>
<sequence>MTGALTTVAIAACLVVLGVLVLGLFSFGRGGAFSKRWSNKIMQARVIAQFAAVVIIVALAWAMRGGQ</sequence>
<dbReference type="STRING" id="89524.SAMN05444370_11349"/>
<evidence type="ECO:0000256" key="4">
    <source>
        <dbReference type="SAM" id="Phobius"/>
    </source>
</evidence>
<dbReference type="InterPro" id="IPR007667">
    <property type="entry name" value="Hypoxia_induced_domain"/>
</dbReference>
<dbReference type="Proteomes" id="UP000198703">
    <property type="component" value="Unassembled WGS sequence"/>
</dbReference>
<evidence type="ECO:0000313" key="6">
    <source>
        <dbReference type="EMBL" id="SEA82835.1"/>
    </source>
</evidence>
<feature type="transmembrane region" description="Helical" evidence="4">
    <location>
        <begin position="46"/>
        <end position="63"/>
    </location>
</feature>
<dbReference type="AlphaFoldDB" id="A0A1H4ECQ9"/>
<dbReference type="EMBL" id="FNQM01000013">
    <property type="protein sequence ID" value="SEA82835.1"/>
    <property type="molecule type" value="Genomic_DNA"/>
</dbReference>
<accession>A0A1H4ECQ9</accession>
<keyword evidence="1 4" id="KW-0812">Transmembrane</keyword>
<dbReference type="PROSITE" id="PS51503">
    <property type="entry name" value="HIG1"/>
    <property type="match status" value="1"/>
</dbReference>